<keyword evidence="3" id="KW-1185">Reference proteome</keyword>
<dbReference type="Proteomes" id="UP000265703">
    <property type="component" value="Unassembled WGS sequence"/>
</dbReference>
<accession>A0A397SYP1</accession>
<keyword evidence="1" id="KW-0175">Coiled coil</keyword>
<evidence type="ECO:0000313" key="2">
    <source>
        <dbReference type="EMBL" id="RIA89105.1"/>
    </source>
</evidence>
<protein>
    <submittedName>
        <fullName evidence="2">Uncharacterized protein</fullName>
    </submittedName>
</protein>
<sequence length="418" mass="48044">MSKTSTPYIPASTSTTVAENKMGLELSEIAIKILEKKEVEGQNFFDLTQEELEKIKNMGLVVDSNEAMWCKYISIILHMAISILSDLDITSQANIIEDALKDDTELHKNMKKVLEVIVELLKDRAVGTENVILKKKIIEFDAERVEFKCRISEALRMTEKERTRHDTENTKLKARIEELKSENIEFRDRLMKVKQKQMLNDNTPNNNPSNFNSDTSLLRKLISEVSLISFKSSKKMEINVFLNEMQKKKFLLIPSPSRTLSEKERPQILNSIIQLCNRSYKKKGMNEFKHELFNLPLELDLLYSINHNNMTEVSEMARPRKDFKDQLEIIRSNGGKFGEKKVRKIIDYDISLKKLFPEADYVTKISETACSEKILPKVNTLSTLQITLAKTDDNDLTDLKEKDFCGDEMVIASVSSAS</sequence>
<reference evidence="2 3" key="1">
    <citation type="submission" date="2018-06" db="EMBL/GenBank/DDBJ databases">
        <title>Comparative genomics reveals the genomic features of Rhizophagus irregularis, R. cerebriforme, R. diaphanum and Gigaspora rosea, and their symbiotic lifestyle signature.</title>
        <authorList>
            <person name="Morin E."/>
            <person name="San Clemente H."/>
            <person name="Chen E.C.H."/>
            <person name="De La Providencia I."/>
            <person name="Hainaut M."/>
            <person name="Kuo A."/>
            <person name="Kohler A."/>
            <person name="Murat C."/>
            <person name="Tang N."/>
            <person name="Roy S."/>
            <person name="Loubradou J."/>
            <person name="Henrissat B."/>
            <person name="Grigoriev I.V."/>
            <person name="Corradi N."/>
            <person name="Roux C."/>
            <person name="Martin F.M."/>
        </authorList>
    </citation>
    <scope>NUCLEOTIDE SEQUENCE [LARGE SCALE GENOMIC DNA]</scope>
    <source>
        <strain evidence="2 3">DAOM 227022</strain>
    </source>
</reference>
<dbReference type="OrthoDB" id="2429697at2759"/>
<organism evidence="2 3">
    <name type="scientific">Glomus cerebriforme</name>
    <dbReference type="NCBI Taxonomy" id="658196"/>
    <lineage>
        <taxon>Eukaryota</taxon>
        <taxon>Fungi</taxon>
        <taxon>Fungi incertae sedis</taxon>
        <taxon>Mucoromycota</taxon>
        <taxon>Glomeromycotina</taxon>
        <taxon>Glomeromycetes</taxon>
        <taxon>Glomerales</taxon>
        <taxon>Glomeraceae</taxon>
        <taxon>Glomus</taxon>
    </lineage>
</organism>
<dbReference type="AlphaFoldDB" id="A0A397SYP1"/>
<evidence type="ECO:0000313" key="3">
    <source>
        <dbReference type="Proteomes" id="UP000265703"/>
    </source>
</evidence>
<feature type="coiled-coil region" evidence="1">
    <location>
        <begin position="162"/>
        <end position="196"/>
    </location>
</feature>
<name>A0A397SYP1_9GLOM</name>
<proteinExistence type="predicted"/>
<evidence type="ECO:0000256" key="1">
    <source>
        <dbReference type="SAM" id="Coils"/>
    </source>
</evidence>
<gene>
    <name evidence="2" type="ORF">C1645_825349</name>
</gene>
<comment type="caution">
    <text evidence="2">The sequence shown here is derived from an EMBL/GenBank/DDBJ whole genome shotgun (WGS) entry which is preliminary data.</text>
</comment>
<dbReference type="EMBL" id="QKYT01000233">
    <property type="protein sequence ID" value="RIA89105.1"/>
    <property type="molecule type" value="Genomic_DNA"/>
</dbReference>